<sequence length="390" mass="41109">MSDRFGLVSCAEALRPLLSSNAAQGAAERRITDTGIRALAEAGLFKVTLPARYGGHEAGIRTLLEVAAAVAHGDGAAGWVVSLANVCGWIVALCPGRTQDEVFGADPEARICGSVAPAGSGVAAEGGVRLSGRWSYVSGSLHAQWALLGFNLVDENGEIVDGRIALVPATDYAVSDTWFMAGMRATGSNTVTAEDVFVPAHRVLSRARLAEGDYPTEYEDEVPYRSSWSPMLRMALLGPVLGMGRAALDHVRDAAGTKGMFGTVFTRQADSAGFQMQLAEAALRIDTAHLHARRAADDIEEYAARGEQPAFPARARMRADMSLAASQVVEAINMLLNVHGSAGFADASALQRIWQDANVAARHASLLPGISYEVYGKALLGVTNDVATTV</sequence>
<evidence type="ECO:0000313" key="4">
    <source>
        <dbReference type="EMBL" id="MCH6165770.1"/>
    </source>
</evidence>
<dbReference type="PANTHER" id="PTHR43884:SF12">
    <property type="entry name" value="ISOVALERYL-COA DEHYDROGENASE, MITOCHONDRIAL-RELATED"/>
    <property type="match status" value="1"/>
</dbReference>
<reference evidence="4 5" key="1">
    <citation type="submission" date="2022-03" db="EMBL/GenBank/DDBJ databases">
        <title>Pseudonocardia alaer sp. nov., a novel actinomycete isolated from reed forest soil.</title>
        <authorList>
            <person name="Wang L."/>
        </authorList>
    </citation>
    <scope>NUCLEOTIDE SEQUENCE [LARGE SCALE GENOMIC DNA]</scope>
    <source>
        <strain evidence="4 5">Y-16303</strain>
    </source>
</reference>
<dbReference type="PANTHER" id="PTHR43884">
    <property type="entry name" value="ACYL-COA DEHYDROGENASE"/>
    <property type="match status" value="1"/>
</dbReference>
<feature type="domain" description="Acyl-CoA dehydrogenase/oxidase N-terminal" evidence="2">
    <location>
        <begin position="21"/>
        <end position="91"/>
    </location>
</feature>
<evidence type="ECO:0000256" key="1">
    <source>
        <dbReference type="ARBA" id="ARBA00023002"/>
    </source>
</evidence>
<dbReference type="Gene3D" id="2.40.110.10">
    <property type="entry name" value="Butyryl-CoA Dehydrogenase, subunit A, domain 2"/>
    <property type="match status" value="1"/>
</dbReference>
<dbReference type="InterPro" id="IPR036250">
    <property type="entry name" value="AcylCo_DH-like_C"/>
</dbReference>
<dbReference type="InterPro" id="IPR037069">
    <property type="entry name" value="AcylCoA_DH/ox_N_sf"/>
</dbReference>
<proteinExistence type="predicted"/>
<dbReference type="InterPro" id="IPR013107">
    <property type="entry name" value="Acyl-CoA_DH_C"/>
</dbReference>
<accession>A0ABS9TB44</accession>
<evidence type="ECO:0000259" key="2">
    <source>
        <dbReference type="Pfam" id="PF02771"/>
    </source>
</evidence>
<keyword evidence="1" id="KW-0560">Oxidoreductase</keyword>
<dbReference type="InterPro" id="IPR013786">
    <property type="entry name" value="AcylCoA_DH/ox_N"/>
</dbReference>
<dbReference type="EMBL" id="JAKXMK010000007">
    <property type="protein sequence ID" value="MCH6165770.1"/>
    <property type="molecule type" value="Genomic_DNA"/>
</dbReference>
<name>A0ABS9TB44_9PSEU</name>
<organism evidence="4 5">
    <name type="scientific">Pseudonocardia alaniniphila</name>
    <dbReference type="NCBI Taxonomy" id="75291"/>
    <lineage>
        <taxon>Bacteria</taxon>
        <taxon>Bacillati</taxon>
        <taxon>Actinomycetota</taxon>
        <taxon>Actinomycetes</taxon>
        <taxon>Pseudonocardiales</taxon>
        <taxon>Pseudonocardiaceae</taxon>
        <taxon>Pseudonocardia</taxon>
    </lineage>
</organism>
<comment type="caution">
    <text evidence="4">The sequence shown here is derived from an EMBL/GenBank/DDBJ whole genome shotgun (WGS) entry which is preliminary data.</text>
</comment>
<keyword evidence="5" id="KW-1185">Reference proteome</keyword>
<dbReference type="Pfam" id="PF02771">
    <property type="entry name" value="Acyl-CoA_dh_N"/>
    <property type="match status" value="1"/>
</dbReference>
<gene>
    <name evidence="4" type="ORF">MMF94_08760</name>
</gene>
<protein>
    <submittedName>
        <fullName evidence="4">Acyl-CoA dehydrogenase family protein</fullName>
    </submittedName>
</protein>
<dbReference type="InterPro" id="IPR046373">
    <property type="entry name" value="Acyl-CoA_Oxase/DH_mid-dom_sf"/>
</dbReference>
<dbReference type="Gene3D" id="1.10.540.10">
    <property type="entry name" value="Acyl-CoA dehydrogenase/oxidase, N-terminal domain"/>
    <property type="match status" value="1"/>
</dbReference>
<dbReference type="Pfam" id="PF08028">
    <property type="entry name" value="Acyl-CoA_dh_2"/>
    <property type="match status" value="1"/>
</dbReference>
<evidence type="ECO:0000313" key="5">
    <source>
        <dbReference type="Proteomes" id="UP001299970"/>
    </source>
</evidence>
<dbReference type="InterPro" id="IPR009100">
    <property type="entry name" value="AcylCoA_DH/oxidase_NM_dom_sf"/>
</dbReference>
<dbReference type="Gene3D" id="1.20.140.10">
    <property type="entry name" value="Butyryl-CoA Dehydrogenase, subunit A, domain 3"/>
    <property type="match status" value="1"/>
</dbReference>
<dbReference type="SUPFAM" id="SSF56645">
    <property type="entry name" value="Acyl-CoA dehydrogenase NM domain-like"/>
    <property type="match status" value="1"/>
</dbReference>
<dbReference type="SUPFAM" id="SSF47203">
    <property type="entry name" value="Acyl-CoA dehydrogenase C-terminal domain-like"/>
    <property type="match status" value="1"/>
</dbReference>
<dbReference type="RefSeq" id="WP_241035802.1">
    <property type="nucleotide sequence ID" value="NZ_BAAAJF010000078.1"/>
</dbReference>
<feature type="domain" description="Acyl-CoA dehydrogenase C-terminal" evidence="3">
    <location>
        <begin position="238"/>
        <end position="366"/>
    </location>
</feature>
<dbReference type="Proteomes" id="UP001299970">
    <property type="component" value="Unassembled WGS sequence"/>
</dbReference>
<evidence type="ECO:0000259" key="3">
    <source>
        <dbReference type="Pfam" id="PF08028"/>
    </source>
</evidence>
<dbReference type="PIRSF" id="PIRSF016578">
    <property type="entry name" value="HsaA"/>
    <property type="match status" value="1"/>
</dbReference>